<evidence type="ECO:0000313" key="2">
    <source>
        <dbReference type="EMBL" id="MBC5997870.1"/>
    </source>
</evidence>
<proteinExistence type="predicted"/>
<dbReference type="Proteomes" id="UP000609849">
    <property type="component" value="Unassembled WGS sequence"/>
</dbReference>
<protein>
    <submittedName>
        <fullName evidence="2">Amidohydrolase</fullName>
    </submittedName>
</protein>
<dbReference type="NCBIfam" id="TIGR01891">
    <property type="entry name" value="amidohydrolases"/>
    <property type="match status" value="1"/>
</dbReference>
<dbReference type="RefSeq" id="WP_153972560.1">
    <property type="nucleotide sequence ID" value="NZ_JACRWE010000008.1"/>
</dbReference>
<name>A0ABR7JSI7_9FIRM</name>
<dbReference type="InterPro" id="IPR002933">
    <property type="entry name" value="Peptidase_M20"/>
</dbReference>
<dbReference type="CDD" id="cd08019">
    <property type="entry name" value="M20_Acy1-like"/>
    <property type="match status" value="1"/>
</dbReference>
<evidence type="ECO:0000259" key="1">
    <source>
        <dbReference type="Pfam" id="PF07687"/>
    </source>
</evidence>
<dbReference type="PIRSF" id="PIRSF005962">
    <property type="entry name" value="Pept_M20D_amidohydro"/>
    <property type="match status" value="1"/>
</dbReference>
<dbReference type="PANTHER" id="PTHR11014:SF63">
    <property type="entry name" value="METALLOPEPTIDASE, PUTATIVE (AFU_ORTHOLOGUE AFUA_6G09600)-RELATED"/>
    <property type="match status" value="1"/>
</dbReference>
<evidence type="ECO:0000313" key="3">
    <source>
        <dbReference type="Proteomes" id="UP000609849"/>
    </source>
</evidence>
<dbReference type="Gene3D" id="3.40.630.10">
    <property type="entry name" value="Zn peptidases"/>
    <property type="match status" value="1"/>
</dbReference>
<dbReference type="InterPro" id="IPR036264">
    <property type="entry name" value="Bact_exopeptidase_dim_dom"/>
</dbReference>
<dbReference type="InterPro" id="IPR017439">
    <property type="entry name" value="Amidohydrolase"/>
</dbReference>
<dbReference type="PANTHER" id="PTHR11014">
    <property type="entry name" value="PEPTIDASE M20 FAMILY MEMBER"/>
    <property type="match status" value="1"/>
</dbReference>
<accession>A0ABR7JSI7</accession>
<keyword evidence="3" id="KW-1185">Reference proteome</keyword>
<sequence>MDIREEIKKYKDYIVEMRRYFHQYPEKSNEEVKTSKKIKEELEKMGISYKSVATTGVIGTIKGSKPGKTIALRADIDGLAVVEKNDVDYKSKVDGMMHACGHDGHIAMLLGAAKLLNDIKEDISGTVRLIFQPAEEVAQGAKAMIEEGALEGVDSIFGMHLWGDLECGKVSVEEGPVMSAADIFKIKVKGKGGHGSLPHQGIDAVVVASAIVMNLQTIASREINPIDPVVISIGSIKSGTRFNVIASEAVLEGTSRCFNPELREEIPKIIERIINHTAQTYRAEASLEYTWGMPVSINNKECSKLAKEAVKKILGEDGINSMPKLTIGEDMSEYLNIVPGVIALVGSKNESKGCIYPNHHGNFDIDEDSLEIGAALHAQYAIEYLN</sequence>
<dbReference type="Pfam" id="PF07687">
    <property type="entry name" value="M20_dimer"/>
    <property type="match status" value="1"/>
</dbReference>
<reference evidence="2 3" key="1">
    <citation type="submission" date="2020-08" db="EMBL/GenBank/DDBJ databases">
        <authorList>
            <person name="Liu C."/>
            <person name="Sun Q."/>
        </authorList>
    </citation>
    <scope>NUCLEOTIDE SEQUENCE [LARGE SCALE GENOMIC DNA]</scope>
    <source>
        <strain evidence="2 3">NSJ-18</strain>
    </source>
</reference>
<dbReference type="SUPFAM" id="SSF53187">
    <property type="entry name" value="Zn-dependent exopeptidases"/>
    <property type="match status" value="1"/>
</dbReference>
<dbReference type="Pfam" id="PF01546">
    <property type="entry name" value="Peptidase_M20"/>
    <property type="match status" value="1"/>
</dbReference>
<dbReference type="EMBL" id="JACRWE010000008">
    <property type="protein sequence ID" value="MBC5997870.1"/>
    <property type="molecule type" value="Genomic_DNA"/>
</dbReference>
<feature type="domain" description="Peptidase M20 dimerisation" evidence="1">
    <location>
        <begin position="184"/>
        <end position="279"/>
    </location>
</feature>
<organism evidence="2 3">
    <name type="scientific">Romboutsia faecis</name>
    <dbReference type="NCBI Taxonomy" id="2764597"/>
    <lineage>
        <taxon>Bacteria</taxon>
        <taxon>Bacillati</taxon>
        <taxon>Bacillota</taxon>
        <taxon>Clostridia</taxon>
        <taxon>Peptostreptococcales</taxon>
        <taxon>Peptostreptococcaceae</taxon>
        <taxon>Romboutsia</taxon>
    </lineage>
</organism>
<gene>
    <name evidence="2" type="ORF">H8923_13995</name>
</gene>
<dbReference type="SUPFAM" id="SSF55031">
    <property type="entry name" value="Bacterial exopeptidase dimerisation domain"/>
    <property type="match status" value="1"/>
</dbReference>
<dbReference type="Gene3D" id="3.30.70.360">
    <property type="match status" value="1"/>
</dbReference>
<comment type="caution">
    <text evidence="2">The sequence shown here is derived from an EMBL/GenBank/DDBJ whole genome shotgun (WGS) entry which is preliminary data.</text>
</comment>
<dbReference type="InterPro" id="IPR011650">
    <property type="entry name" value="Peptidase_M20_dimer"/>
</dbReference>